<dbReference type="AlphaFoldDB" id="A0A559K6T3"/>
<comment type="caution">
    <text evidence="2">The sequence shown here is derived from an EMBL/GenBank/DDBJ whole genome shotgun (WGS) entry which is preliminary data.</text>
</comment>
<keyword evidence="1" id="KW-0472">Membrane</keyword>
<dbReference type="Proteomes" id="UP000317036">
    <property type="component" value="Unassembled WGS sequence"/>
</dbReference>
<feature type="transmembrane region" description="Helical" evidence="1">
    <location>
        <begin position="35"/>
        <end position="54"/>
    </location>
</feature>
<organism evidence="2 3">
    <name type="scientific">Paenibacillus cremeus</name>
    <dbReference type="NCBI Taxonomy" id="2163881"/>
    <lineage>
        <taxon>Bacteria</taxon>
        <taxon>Bacillati</taxon>
        <taxon>Bacillota</taxon>
        <taxon>Bacilli</taxon>
        <taxon>Bacillales</taxon>
        <taxon>Paenibacillaceae</taxon>
        <taxon>Paenibacillus</taxon>
    </lineage>
</organism>
<keyword evidence="3" id="KW-1185">Reference proteome</keyword>
<name>A0A559K6T3_9BACL</name>
<gene>
    <name evidence="2" type="ORF">FPZ49_21970</name>
</gene>
<dbReference type="EMBL" id="VNJI01000031">
    <property type="protein sequence ID" value="TVY07826.1"/>
    <property type="molecule type" value="Genomic_DNA"/>
</dbReference>
<reference evidence="2 3" key="1">
    <citation type="submission" date="2019-07" db="EMBL/GenBank/DDBJ databases">
        <authorList>
            <person name="Kim J."/>
        </authorList>
    </citation>
    <scope>NUCLEOTIDE SEQUENCE [LARGE SCALE GENOMIC DNA]</scope>
    <source>
        <strain evidence="2 3">JC52</strain>
    </source>
</reference>
<evidence type="ECO:0000313" key="3">
    <source>
        <dbReference type="Proteomes" id="UP000317036"/>
    </source>
</evidence>
<sequence length="68" mass="7892">MGLFFAGSALVLIFFKSFIQRLFIIQLSGSWKPWWSNLEGVWLMLITLACLKLYRIVLRKDGFGHESP</sequence>
<proteinExistence type="predicted"/>
<evidence type="ECO:0000313" key="2">
    <source>
        <dbReference type="EMBL" id="TVY07826.1"/>
    </source>
</evidence>
<accession>A0A559K6T3</accession>
<evidence type="ECO:0000256" key="1">
    <source>
        <dbReference type="SAM" id="Phobius"/>
    </source>
</evidence>
<keyword evidence="1" id="KW-0812">Transmembrane</keyword>
<protein>
    <submittedName>
        <fullName evidence="2">Uncharacterized protein</fullName>
    </submittedName>
</protein>
<keyword evidence="1" id="KW-1133">Transmembrane helix</keyword>